<sequence length="130" mass="15409">MAIECYTDVVKRLTGQKDNTMDLQALFNKKGNEQFLDIALELVARKDEVLYAHFSAIAREIESRYKEYRVDVWDNEKGISVRHSKFDEIKKFCFYIAAEIEKTSVYFEGYLENYNTEQTKKNLPQNLKKF</sequence>
<reference evidence="1 2" key="1">
    <citation type="journal article" date="2014" name="Genome Announc.">
        <title>Draft genome sequences of eight enterohepatic helicobacter species isolated from both laboratory and wild rodents.</title>
        <authorList>
            <person name="Sheh A."/>
            <person name="Shen Z."/>
            <person name="Fox J.G."/>
        </authorList>
    </citation>
    <scope>NUCLEOTIDE SEQUENCE [LARGE SCALE GENOMIC DNA]</scope>
    <source>
        <strain evidence="1 2">Missouri</strain>
    </source>
</reference>
<protein>
    <submittedName>
        <fullName evidence="1">Uncharacterized protein</fullName>
    </submittedName>
</protein>
<comment type="caution">
    <text evidence="1">The sequence shown here is derived from an EMBL/GenBank/DDBJ whole genome shotgun (WGS) entry which is preliminary data.</text>
</comment>
<gene>
    <name evidence="1" type="ORF">LS77_005790</name>
</gene>
<proteinExistence type="predicted"/>
<dbReference type="Proteomes" id="UP000029870">
    <property type="component" value="Unassembled WGS sequence"/>
</dbReference>
<accession>A0A6D2CB16</accession>
<dbReference type="AlphaFoldDB" id="A0A6D2CB16"/>
<name>A0A6D2CB16_9HELI</name>
<organism evidence="1 2">
    <name type="scientific">Helicobacter bilis</name>
    <dbReference type="NCBI Taxonomy" id="37372"/>
    <lineage>
        <taxon>Bacteria</taxon>
        <taxon>Pseudomonadati</taxon>
        <taxon>Campylobacterota</taxon>
        <taxon>Epsilonproteobacteria</taxon>
        <taxon>Campylobacterales</taxon>
        <taxon>Helicobacteraceae</taxon>
        <taxon>Helicobacter</taxon>
    </lineage>
</organism>
<dbReference type="RefSeq" id="WP_004086976.1">
    <property type="nucleotide sequence ID" value="NZ_JAERIZ010000030.1"/>
</dbReference>
<evidence type="ECO:0000313" key="2">
    <source>
        <dbReference type="Proteomes" id="UP000029870"/>
    </source>
</evidence>
<dbReference type="EMBL" id="JRPH02000014">
    <property type="protein sequence ID" value="TLE04525.1"/>
    <property type="molecule type" value="Genomic_DNA"/>
</dbReference>
<dbReference type="GeneID" id="60656689"/>
<evidence type="ECO:0000313" key="1">
    <source>
        <dbReference type="EMBL" id="TLE04525.1"/>
    </source>
</evidence>